<proteinExistence type="predicted"/>
<dbReference type="Proteomes" id="UP000054018">
    <property type="component" value="Unassembled WGS sequence"/>
</dbReference>
<dbReference type="STRING" id="765257.A0A0D0A1W6"/>
<dbReference type="OrthoDB" id="3260393at2759"/>
<dbReference type="HOGENOM" id="CLU_2085739_0_0_1"/>
<dbReference type="EMBL" id="KN833704">
    <property type="protein sequence ID" value="KIK26038.1"/>
    <property type="molecule type" value="Genomic_DNA"/>
</dbReference>
<evidence type="ECO:0000313" key="1">
    <source>
        <dbReference type="EMBL" id="KIK26038.1"/>
    </source>
</evidence>
<keyword evidence="2" id="KW-1185">Reference proteome</keyword>
<organism evidence="1 2">
    <name type="scientific">Pisolithus microcarpus 441</name>
    <dbReference type="NCBI Taxonomy" id="765257"/>
    <lineage>
        <taxon>Eukaryota</taxon>
        <taxon>Fungi</taxon>
        <taxon>Dikarya</taxon>
        <taxon>Basidiomycota</taxon>
        <taxon>Agaricomycotina</taxon>
        <taxon>Agaricomycetes</taxon>
        <taxon>Agaricomycetidae</taxon>
        <taxon>Boletales</taxon>
        <taxon>Sclerodermatineae</taxon>
        <taxon>Pisolithaceae</taxon>
        <taxon>Pisolithus</taxon>
    </lineage>
</organism>
<reference evidence="2" key="2">
    <citation type="submission" date="2015-01" db="EMBL/GenBank/DDBJ databases">
        <title>Evolutionary Origins and Diversification of the Mycorrhizal Mutualists.</title>
        <authorList>
            <consortium name="DOE Joint Genome Institute"/>
            <consortium name="Mycorrhizal Genomics Consortium"/>
            <person name="Kohler A."/>
            <person name="Kuo A."/>
            <person name="Nagy L.G."/>
            <person name="Floudas D."/>
            <person name="Copeland A."/>
            <person name="Barry K.W."/>
            <person name="Cichocki N."/>
            <person name="Veneault-Fourrey C."/>
            <person name="LaButti K."/>
            <person name="Lindquist E.A."/>
            <person name="Lipzen A."/>
            <person name="Lundell T."/>
            <person name="Morin E."/>
            <person name="Murat C."/>
            <person name="Riley R."/>
            <person name="Ohm R."/>
            <person name="Sun H."/>
            <person name="Tunlid A."/>
            <person name="Henrissat B."/>
            <person name="Grigoriev I.V."/>
            <person name="Hibbett D.S."/>
            <person name="Martin F."/>
        </authorList>
    </citation>
    <scope>NUCLEOTIDE SEQUENCE [LARGE SCALE GENOMIC DNA]</scope>
    <source>
        <strain evidence="2">441</strain>
    </source>
</reference>
<protein>
    <submittedName>
        <fullName evidence="1">Uncharacterized protein</fullName>
    </submittedName>
</protein>
<reference evidence="1 2" key="1">
    <citation type="submission" date="2014-04" db="EMBL/GenBank/DDBJ databases">
        <authorList>
            <consortium name="DOE Joint Genome Institute"/>
            <person name="Kuo A."/>
            <person name="Kohler A."/>
            <person name="Costa M.D."/>
            <person name="Nagy L.G."/>
            <person name="Floudas D."/>
            <person name="Copeland A."/>
            <person name="Barry K.W."/>
            <person name="Cichocki N."/>
            <person name="Veneault-Fourrey C."/>
            <person name="LaButti K."/>
            <person name="Lindquist E.A."/>
            <person name="Lipzen A."/>
            <person name="Lundell T."/>
            <person name="Morin E."/>
            <person name="Murat C."/>
            <person name="Sun H."/>
            <person name="Tunlid A."/>
            <person name="Henrissat B."/>
            <person name="Grigoriev I.V."/>
            <person name="Hibbett D.S."/>
            <person name="Martin F."/>
            <person name="Nordberg H.P."/>
            <person name="Cantor M.N."/>
            <person name="Hua S.X."/>
        </authorList>
    </citation>
    <scope>NUCLEOTIDE SEQUENCE [LARGE SCALE GENOMIC DNA]</scope>
    <source>
        <strain evidence="1 2">441</strain>
    </source>
</reference>
<accession>A0A0D0A1W6</accession>
<evidence type="ECO:0000313" key="2">
    <source>
        <dbReference type="Proteomes" id="UP000054018"/>
    </source>
</evidence>
<dbReference type="AlphaFoldDB" id="A0A0D0A1W6"/>
<gene>
    <name evidence="1" type="ORF">PISMIDRAFT_317255</name>
</gene>
<name>A0A0D0A1W6_9AGAM</name>
<sequence length="119" mass="13436">MPARCMSSGYSPLFTWGLLQASTETSALRDLDHVDGDASAYYFTLRTGKRDTVELRSFLYLDLANSSAKSIAAQTQRSRQQTSHRRKTSVLSRSTSWTFCTSEMNTDLYVFLIHVAYSC</sequence>